<dbReference type="Proteomes" id="UP000030706">
    <property type="component" value="Unassembled WGS sequence"/>
</dbReference>
<sequence length="286" mass="31711">MRLSTRQTRNADQPPTPASTDFSVSNISASCTVQQTINAILDFECHFSIMPPATPTASGPSTRGNAKRASASNNDSTLRSKRVKVEQPADSNPEPGDQDQDQDQSNEEDEGEDDDAEDDQNGNVLPTSKQILHGLFENRIGLIAATLSARLRERAQAHLGLLEPLEKPLPTIDSNGNAIEYTLSSWKRKLEEETETTDLVASKRSRVFPTDVKGAQTALVDLERTKQSRREINKAIDLTASFEKDLITQACEVSNQFIAYMMSHDNLLEKEVTMFTSGIDRYTRRP</sequence>
<feature type="region of interest" description="Disordered" evidence="1">
    <location>
        <begin position="1"/>
        <end position="23"/>
    </location>
</feature>
<keyword evidence="3" id="KW-1185">Reference proteome</keyword>
<dbReference type="HOGENOM" id="CLU_973135_0_0_1"/>
<reference evidence="2 3" key="1">
    <citation type="journal article" date="2014" name="BMC Genomics">
        <title>Genome sequencing of four Aureobasidium pullulans varieties: biotechnological potential, stress tolerance, and description of new species.</title>
        <authorList>
            <person name="Gostin Ar C."/>
            <person name="Ohm R.A."/>
            <person name="Kogej T."/>
            <person name="Sonjak S."/>
            <person name="Turk M."/>
            <person name="Zajc J."/>
            <person name="Zalar P."/>
            <person name="Grube M."/>
            <person name="Sun H."/>
            <person name="Han J."/>
            <person name="Sharma A."/>
            <person name="Chiniquy J."/>
            <person name="Ngan C.Y."/>
            <person name="Lipzen A."/>
            <person name="Barry K."/>
            <person name="Grigoriev I.V."/>
            <person name="Gunde-Cimerman N."/>
        </authorList>
    </citation>
    <scope>NUCLEOTIDE SEQUENCE [LARGE SCALE GENOMIC DNA]</scope>
    <source>
        <strain evidence="2 3">EXF-150</strain>
    </source>
</reference>
<name>A0A074XAS6_AURPU</name>
<dbReference type="GeneID" id="40740954"/>
<dbReference type="RefSeq" id="XP_029757031.1">
    <property type="nucleotide sequence ID" value="XM_029898648.1"/>
</dbReference>
<organism evidence="2 3">
    <name type="scientific">Aureobasidium pullulans EXF-150</name>
    <dbReference type="NCBI Taxonomy" id="1043002"/>
    <lineage>
        <taxon>Eukaryota</taxon>
        <taxon>Fungi</taxon>
        <taxon>Dikarya</taxon>
        <taxon>Ascomycota</taxon>
        <taxon>Pezizomycotina</taxon>
        <taxon>Dothideomycetes</taxon>
        <taxon>Dothideomycetidae</taxon>
        <taxon>Dothideales</taxon>
        <taxon>Saccotheciaceae</taxon>
        <taxon>Aureobasidium</taxon>
    </lineage>
</organism>
<evidence type="ECO:0000256" key="1">
    <source>
        <dbReference type="SAM" id="MobiDB-lite"/>
    </source>
</evidence>
<feature type="compositionally biased region" description="Acidic residues" evidence="1">
    <location>
        <begin position="96"/>
        <end position="120"/>
    </location>
</feature>
<gene>
    <name evidence="2" type="ORF">M438DRAFT_103486</name>
</gene>
<dbReference type="EMBL" id="KL584995">
    <property type="protein sequence ID" value="KEQ80844.1"/>
    <property type="molecule type" value="Genomic_DNA"/>
</dbReference>
<evidence type="ECO:0000313" key="2">
    <source>
        <dbReference type="EMBL" id="KEQ80844.1"/>
    </source>
</evidence>
<feature type="region of interest" description="Disordered" evidence="1">
    <location>
        <begin position="54"/>
        <end position="125"/>
    </location>
</feature>
<evidence type="ECO:0000313" key="3">
    <source>
        <dbReference type="Proteomes" id="UP000030706"/>
    </source>
</evidence>
<accession>A0A074XAS6</accession>
<protein>
    <submittedName>
        <fullName evidence="2">Uncharacterized protein</fullName>
    </submittedName>
</protein>
<proteinExistence type="predicted"/>
<dbReference type="AlphaFoldDB" id="A0A074XAS6"/>